<evidence type="ECO:0000256" key="5">
    <source>
        <dbReference type="ARBA" id="ARBA00022692"/>
    </source>
</evidence>
<evidence type="ECO:0000256" key="12">
    <source>
        <dbReference type="ARBA" id="ARBA00023303"/>
    </source>
</evidence>
<gene>
    <name evidence="16" type="ORF">L798_10360</name>
</gene>
<name>A0A067R084_ZOONE</name>
<dbReference type="FunCoup" id="A0A067R084">
    <property type="interactions" value="68"/>
</dbReference>
<feature type="transmembrane region" description="Helical" evidence="13">
    <location>
        <begin position="450"/>
        <end position="470"/>
    </location>
</feature>
<dbReference type="Pfam" id="PF00060">
    <property type="entry name" value="Lig_chan"/>
    <property type="match status" value="1"/>
</dbReference>
<keyword evidence="14" id="KW-0732">Signal</keyword>
<dbReference type="InterPro" id="IPR001320">
    <property type="entry name" value="Iontro_rcpt_C"/>
</dbReference>
<keyword evidence="7" id="KW-0406">Ion transport</keyword>
<evidence type="ECO:0000256" key="3">
    <source>
        <dbReference type="ARBA" id="ARBA00022448"/>
    </source>
</evidence>
<comment type="similarity">
    <text evidence="2">Belongs to the glutamate-gated ion channel (TC 1.A.10.1) family.</text>
</comment>
<dbReference type="GO" id="GO:0050906">
    <property type="term" value="P:detection of stimulus involved in sensory perception"/>
    <property type="evidence" value="ECO:0007669"/>
    <property type="project" value="UniProtKB-ARBA"/>
</dbReference>
<keyword evidence="5 13" id="KW-0812">Transmembrane</keyword>
<dbReference type="Proteomes" id="UP000027135">
    <property type="component" value="Unassembled WGS sequence"/>
</dbReference>
<dbReference type="InterPro" id="IPR052192">
    <property type="entry name" value="Insect_Ionotropic_Sensory_Rcpt"/>
</dbReference>
<evidence type="ECO:0000256" key="10">
    <source>
        <dbReference type="ARBA" id="ARBA00023180"/>
    </source>
</evidence>
<keyword evidence="9" id="KW-0675">Receptor</keyword>
<evidence type="ECO:0000256" key="11">
    <source>
        <dbReference type="ARBA" id="ARBA00023286"/>
    </source>
</evidence>
<dbReference type="eggNOG" id="KOG1052">
    <property type="taxonomic scope" value="Eukaryota"/>
</dbReference>
<dbReference type="EMBL" id="KK852806">
    <property type="protein sequence ID" value="KDR16090.1"/>
    <property type="molecule type" value="Genomic_DNA"/>
</dbReference>
<evidence type="ECO:0000256" key="4">
    <source>
        <dbReference type="ARBA" id="ARBA00022475"/>
    </source>
</evidence>
<organism evidence="16 17">
    <name type="scientific">Zootermopsis nevadensis</name>
    <name type="common">Dampwood termite</name>
    <dbReference type="NCBI Taxonomy" id="136037"/>
    <lineage>
        <taxon>Eukaryota</taxon>
        <taxon>Metazoa</taxon>
        <taxon>Ecdysozoa</taxon>
        <taxon>Arthropoda</taxon>
        <taxon>Hexapoda</taxon>
        <taxon>Insecta</taxon>
        <taxon>Pterygota</taxon>
        <taxon>Neoptera</taxon>
        <taxon>Polyneoptera</taxon>
        <taxon>Dictyoptera</taxon>
        <taxon>Blattodea</taxon>
        <taxon>Blattoidea</taxon>
        <taxon>Termitoidae</taxon>
        <taxon>Termopsidae</taxon>
        <taxon>Zootermopsis</taxon>
    </lineage>
</organism>
<dbReference type="AlphaFoldDB" id="A0A067R084"/>
<reference evidence="16 17" key="1">
    <citation type="journal article" date="2014" name="Nat. Commun.">
        <title>Molecular traces of alternative social organization in a termite genome.</title>
        <authorList>
            <person name="Terrapon N."/>
            <person name="Li C."/>
            <person name="Robertson H.M."/>
            <person name="Ji L."/>
            <person name="Meng X."/>
            <person name="Booth W."/>
            <person name="Chen Z."/>
            <person name="Childers C.P."/>
            <person name="Glastad K.M."/>
            <person name="Gokhale K."/>
            <person name="Gowin J."/>
            <person name="Gronenberg W."/>
            <person name="Hermansen R.A."/>
            <person name="Hu H."/>
            <person name="Hunt B.G."/>
            <person name="Huylmans A.K."/>
            <person name="Khalil S.M."/>
            <person name="Mitchell R.D."/>
            <person name="Munoz-Torres M.C."/>
            <person name="Mustard J.A."/>
            <person name="Pan H."/>
            <person name="Reese J.T."/>
            <person name="Scharf M.E."/>
            <person name="Sun F."/>
            <person name="Vogel H."/>
            <person name="Xiao J."/>
            <person name="Yang W."/>
            <person name="Yang Z."/>
            <person name="Yang Z."/>
            <person name="Zhou J."/>
            <person name="Zhu J."/>
            <person name="Brent C.S."/>
            <person name="Elsik C.G."/>
            <person name="Goodisman M.A."/>
            <person name="Liberles D.A."/>
            <person name="Roe R.M."/>
            <person name="Vargo E.L."/>
            <person name="Vilcinskas A."/>
            <person name="Wang J."/>
            <person name="Bornberg-Bauer E."/>
            <person name="Korb J."/>
            <person name="Zhang G."/>
            <person name="Liebig J."/>
        </authorList>
    </citation>
    <scope>NUCLEOTIDE SEQUENCE [LARGE SCALE GENOMIC DNA]</scope>
    <source>
        <tissue evidence="16">Whole organism</tissue>
    </source>
</reference>
<dbReference type="GO" id="GO:0005886">
    <property type="term" value="C:plasma membrane"/>
    <property type="evidence" value="ECO:0007669"/>
    <property type="project" value="UniProtKB-SubCell"/>
</dbReference>
<feature type="signal peptide" evidence="14">
    <location>
        <begin position="1"/>
        <end position="24"/>
    </location>
</feature>
<comment type="subcellular location">
    <subcellularLocation>
        <location evidence="1">Cell membrane</location>
        <topology evidence="1">Multi-pass membrane protein</topology>
    </subcellularLocation>
</comment>
<keyword evidence="4" id="KW-1003">Cell membrane</keyword>
<evidence type="ECO:0000259" key="15">
    <source>
        <dbReference type="SMART" id="SM00918"/>
    </source>
</evidence>
<keyword evidence="17" id="KW-1185">Reference proteome</keyword>
<evidence type="ECO:0000256" key="14">
    <source>
        <dbReference type="SAM" id="SignalP"/>
    </source>
</evidence>
<evidence type="ECO:0000256" key="2">
    <source>
        <dbReference type="ARBA" id="ARBA00008685"/>
    </source>
</evidence>
<feature type="transmembrane region" description="Helical" evidence="13">
    <location>
        <begin position="642"/>
        <end position="663"/>
    </location>
</feature>
<evidence type="ECO:0000256" key="8">
    <source>
        <dbReference type="ARBA" id="ARBA00023136"/>
    </source>
</evidence>
<protein>
    <recommendedName>
        <fullName evidence="15">Ionotropic glutamate receptor L-glutamate and glycine-binding domain-containing protein</fullName>
    </recommendedName>
</protein>
<dbReference type="GO" id="GO:0015276">
    <property type="term" value="F:ligand-gated monoatomic ion channel activity"/>
    <property type="evidence" value="ECO:0007669"/>
    <property type="project" value="InterPro"/>
</dbReference>
<dbReference type="Gene3D" id="1.10.287.70">
    <property type="match status" value="1"/>
</dbReference>
<keyword evidence="10" id="KW-0325">Glycoprotein</keyword>
<proteinExistence type="inferred from homology"/>
<evidence type="ECO:0000256" key="7">
    <source>
        <dbReference type="ARBA" id="ARBA00023065"/>
    </source>
</evidence>
<keyword evidence="11" id="KW-1071">Ligand-gated ion channel</keyword>
<keyword evidence="8 13" id="KW-0472">Membrane</keyword>
<evidence type="ECO:0000313" key="16">
    <source>
        <dbReference type="EMBL" id="KDR16090.1"/>
    </source>
</evidence>
<evidence type="ECO:0000256" key="6">
    <source>
        <dbReference type="ARBA" id="ARBA00022989"/>
    </source>
</evidence>
<dbReference type="PANTHER" id="PTHR42643">
    <property type="entry name" value="IONOTROPIC RECEPTOR 20A-RELATED"/>
    <property type="match status" value="1"/>
</dbReference>
<feature type="transmembrane region" description="Helical" evidence="13">
    <location>
        <begin position="386"/>
        <end position="407"/>
    </location>
</feature>
<accession>A0A067R084</accession>
<keyword evidence="12" id="KW-0407">Ion channel</keyword>
<evidence type="ECO:0000313" key="17">
    <source>
        <dbReference type="Proteomes" id="UP000027135"/>
    </source>
</evidence>
<keyword evidence="6 13" id="KW-1133">Transmembrane helix</keyword>
<dbReference type="SUPFAM" id="SSF53850">
    <property type="entry name" value="Periplasmic binding protein-like II"/>
    <property type="match status" value="1"/>
</dbReference>
<sequence length="666" mass="76503">MKVEIHIIPVLVCVFLNQLVQISGETQHHLLQCLHDIATRHFTLVSTTIVSDNEFPYKPCNVSGTFKTTMFSDPIFETDMILRQLFKSEECDLLYFHENDGDRINPLPNKNHGNYIITSSYCEHQHLLKDIVQQISRLHETRHLNSRAKFVIVSARAHGNLYNFASDLFAELWKWKIMNAILVAPTSETSNAEEPDVVPVFDIYTWFPYDPPGHCSDVRDTVLLDRWVSGDKGPGRFLYNASLFPSKIPRNFHGCEIRVSTFEYMPFVGRKKTTKSDPNKVNFDEGLEIRLLKLVSEKKNISLKLLDLPADGGRWGLKLGNGTWTGVTGEVIRSFSDIGSGNWWNRCHLIEEVECPIQYTVDQVRWYVPCAKPYPRWMSIARVFKLSLWLGFLSSYVVVGISMWFIVKISNSISTVPIENQAYTSLVKCLLNFWAIILEESASNNPPHVAVIRLVFFMWVLYCWAVNTVYQTYMTSFLIDPGLQHQISSENELLESGIGLGIPETVLSVIPGVTDGRYRRHDSCYDVTVCQDRMAFVGDMAFFFSKYNMEYFIAAKYVDGDSNDLVCKFDEIYCIQLAILPVPKGSQFLEIFNEIIIYLQQSGIREYWWKDIQYIATLDLASEISLPPGEYIKLTLEHLQSAFYFLFLGIIFSIVAFLSEIFCRPK</sequence>
<evidence type="ECO:0000256" key="1">
    <source>
        <dbReference type="ARBA" id="ARBA00004651"/>
    </source>
</evidence>
<dbReference type="InParanoid" id="A0A067R084"/>
<evidence type="ECO:0000256" key="13">
    <source>
        <dbReference type="SAM" id="Phobius"/>
    </source>
</evidence>
<dbReference type="InterPro" id="IPR019594">
    <property type="entry name" value="Glu/Gly-bd"/>
</dbReference>
<keyword evidence="3" id="KW-0813">Transport</keyword>
<feature type="chain" id="PRO_5001644558" description="Ionotropic glutamate receptor L-glutamate and glycine-binding domain-containing protein" evidence="14">
    <location>
        <begin position="25"/>
        <end position="666"/>
    </location>
</feature>
<dbReference type="PANTHER" id="PTHR42643:SF24">
    <property type="entry name" value="IONOTROPIC RECEPTOR 60A"/>
    <property type="match status" value="1"/>
</dbReference>
<feature type="domain" description="Ionotropic glutamate receptor L-glutamate and glycine-binding" evidence="15">
    <location>
        <begin position="266"/>
        <end position="333"/>
    </location>
</feature>
<dbReference type="SMART" id="SM00918">
    <property type="entry name" value="Lig_chan-Glu_bd"/>
    <property type="match status" value="1"/>
</dbReference>
<dbReference type="Gene3D" id="3.40.190.10">
    <property type="entry name" value="Periplasmic binding protein-like II"/>
    <property type="match status" value="1"/>
</dbReference>
<evidence type="ECO:0000256" key="9">
    <source>
        <dbReference type="ARBA" id="ARBA00023170"/>
    </source>
</evidence>